<keyword evidence="4" id="KW-0862">Zinc</keyword>
<dbReference type="Proteomes" id="UP000199181">
    <property type="component" value="Unassembled WGS sequence"/>
</dbReference>
<dbReference type="EMBL" id="FOIJ01000013">
    <property type="protein sequence ID" value="SEU27992.1"/>
    <property type="molecule type" value="Genomic_DNA"/>
</dbReference>
<evidence type="ECO:0000259" key="2">
    <source>
        <dbReference type="Pfam" id="PF12770"/>
    </source>
</evidence>
<dbReference type="RefSeq" id="WP_093524218.1">
    <property type="nucleotide sequence ID" value="NZ_FOIJ01000013.1"/>
</dbReference>
<evidence type="ECO:0000313" key="4">
    <source>
        <dbReference type="EMBL" id="SEU27992.1"/>
    </source>
</evidence>
<keyword evidence="4" id="KW-0863">Zinc-finger</keyword>
<dbReference type="InterPro" id="IPR024983">
    <property type="entry name" value="CHAT_dom"/>
</dbReference>
<dbReference type="InterPro" id="IPR041916">
    <property type="entry name" value="Anti_sigma_zinc_sf"/>
</dbReference>
<feature type="region of interest" description="Disordered" evidence="1">
    <location>
        <begin position="121"/>
        <end position="140"/>
    </location>
</feature>
<organism evidence="4 5">
    <name type="scientific">Stigmatella erecta</name>
    <dbReference type="NCBI Taxonomy" id="83460"/>
    <lineage>
        <taxon>Bacteria</taxon>
        <taxon>Pseudomonadati</taxon>
        <taxon>Myxococcota</taxon>
        <taxon>Myxococcia</taxon>
        <taxon>Myxococcales</taxon>
        <taxon>Cystobacterineae</taxon>
        <taxon>Archangiaceae</taxon>
        <taxon>Stigmatella</taxon>
    </lineage>
</organism>
<sequence>MHSACDNIEPFVDGELPAEEAEAFRQHLPDCARCQREFADILQLELLGKRHHQRAAMREAGAPPTAPPPWRHPLTLGASLLTMAVVAVLAVRALFPNAPPQDVWLAHRPQRPLRVRLNLPEADRHRPPAAKPMAQGSRPEELPLEALSKLQNAQDFEGLASAYLLHGVPELAQEPLEKLGRTPNTESLRAATLLVQDEPAKALRHTATALETEPHHPQALWNRGLALERLDLLLLAARTFEDVAALKEPGWSTEALGLATDLRRLASERRARWDQVFQAGKTLIESGPTDLPEDFAQAPLARLFFYDAVRAAPDADHVRALLPLAAALDARTGDPILETYVRRTAQADFTKRGPLARAYANLALGRLSTEQKERLLTELLSSPEDDLLLGAIVHTQTVARHQRLFEDKALAQKDPWFMLLSAEKGAAVDQASGHFGRATQTLLDALRHCPSPGLEYRCLFLQRELSGLYIQRGRLEEARQLAEEGWRSALELNEWFLQRDFLWNLAQVARYTNDAPIARARYEELLERSRGDLEMVRRAHQNFAEIALHKLQADEARREMDAALDTGLPLSFSGAFALADLSRLRPGTHDGQHLERALDTAWPRLTPGERIIATHIRGRFYIEREPPRGQELLWTAIHGAEAQSLAEDPGAQRARTYSFTSLIFDAGRRQAFDEALKLFAQERSQELPRQCLLAAAVDSERTLLIARGANGEQLSHHGEERREPLSERLDGLVPPRLLGALRGCAQVHVLARPPLHGRAGMLPPEFAWSYLTRTSAPRTPPPGPARHLVVSEVKLPLAHERSGPLLTNLNPWLPSFGPNEIRTTLKGAEATPSRVLEAMKNKTEIDLVAHGVINDSSDDSYLQLAQGESGSRLGVQQVREASLQGAPFVVLAACHAASTAYVLQEPLSLPAAFIQSGARGVLAATTQLWDLDAGDFFNEVRASMRQGVPPAIALRDARGRWLKEGKNREWLTSILLFE</sequence>
<dbReference type="Gene3D" id="1.25.40.10">
    <property type="entry name" value="Tetratricopeptide repeat domain"/>
    <property type="match status" value="2"/>
</dbReference>
<dbReference type="InterPro" id="IPR027383">
    <property type="entry name" value="Znf_put"/>
</dbReference>
<dbReference type="SUPFAM" id="SSF48452">
    <property type="entry name" value="TPR-like"/>
    <property type="match status" value="2"/>
</dbReference>
<reference evidence="5" key="1">
    <citation type="submission" date="2016-10" db="EMBL/GenBank/DDBJ databases">
        <authorList>
            <person name="Varghese N."/>
            <person name="Submissions S."/>
        </authorList>
    </citation>
    <scope>NUCLEOTIDE SEQUENCE [LARGE SCALE GENOMIC DNA]</scope>
    <source>
        <strain evidence="5">DSM 16858</strain>
    </source>
</reference>
<evidence type="ECO:0000256" key="1">
    <source>
        <dbReference type="SAM" id="MobiDB-lite"/>
    </source>
</evidence>
<dbReference type="Pfam" id="PF12770">
    <property type="entry name" value="CHAT"/>
    <property type="match status" value="1"/>
</dbReference>
<dbReference type="AlphaFoldDB" id="A0A1I0KSV8"/>
<name>A0A1I0KSV8_9BACT</name>
<evidence type="ECO:0000259" key="3">
    <source>
        <dbReference type="Pfam" id="PF13490"/>
    </source>
</evidence>
<protein>
    <submittedName>
        <fullName evidence="4">Putative zinc-finger</fullName>
    </submittedName>
</protein>
<proteinExistence type="predicted"/>
<feature type="domain" description="CHAT" evidence="2">
    <location>
        <begin position="823"/>
        <end position="965"/>
    </location>
</feature>
<feature type="domain" description="Putative zinc-finger" evidence="3">
    <location>
        <begin position="7"/>
        <end position="35"/>
    </location>
</feature>
<dbReference type="GO" id="GO:0008270">
    <property type="term" value="F:zinc ion binding"/>
    <property type="evidence" value="ECO:0007669"/>
    <property type="project" value="UniProtKB-KW"/>
</dbReference>
<gene>
    <name evidence="4" type="ORF">SAMN05443639_11387</name>
</gene>
<dbReference type="Pfam" id="PF13490">
    <property type="entry name" value="zf-HC2"/>
    <property type="match status" value="1"/>
</dbReference>
<accession>A0A1I0KSV8</accession>
<dbReference type="InterPro" id="IPR011990">
    <property type="entry name" value="TPR-like_helical_dom_sf"/>
</dbReference>
<keyword evidence="5" id="KW-1185">Reference proteome</keyword>
<dbReference type="Gene3D" id="1.10.10.1320">
    <property type="entry name" value="Anti-sigma factor, zinc-finger domain"/>
    <property type="match status" value="1"/>
</dbReference>
<keyword evidence="4" id="KW-0479">Metal-binding</keyword>
<evidence type="ECO:0000313" key="5">
    <source>
        <dbReference type="Proteomes" id="UP000199181"/>
    </source>
</evidence>